<evidence type="ECO:0000313" key="4">
    <source>
        <dbReference type="Proteomes" id="UP000198221"/>
    </source>
</evidence>
<evidence type="ECO:0000256" key="1">
    <source>
        <dbReference type="SAM" id="MobiDB-lite"/>
    </source>
</evidence>
<protein>
    <recommendedName>
        <fullName evidence="2">Putative mannosyltransferase YkcA/B-like C-terminal domain-containing protein</fullName>
    </recommendedName>
</protein>
<accession>A0A1C5JVF0</accession>
<dbReference type="InterPro" id="IPR056785">
    <property type="entry name" value="YkcA/B-like_C"/>
</dbReference>
<feature type="compositionally biased region" description="Gly residues" evidence="1">
    <location>
        <begin position="1"/>
        <end position="55"/>
    </location>
</feature>
<dbReference type="AlphaFoldDB" id="A0A1C5JVF0"/>
<organism evidence="3 4">
    <name type="scientific">Micromonospora inositola</name>
    <dbReference type="NCBI Taxonomy" id="47865"/>
    <lineage>
        <taxon>Bacteria</taxon>
        <taxon>Bacillati</taxon>
        <taxon>Actinomycetota</taxon>
        <taxon>Actinomycetes</taxon>
        <taxon>Micromonosporales</taxon>
        <taxon>Micromonosporaceae</taxon>
        <taxon>Micromonospora</taxon>
    </lineage>
</organism>
<feature type="region of interest" description="Disordered" evidence="1">
    <location>
        <begin position="1"/>
        <end position="90"/>
    </location>
</feature>
<dbReference type="EMBL" id="LT607754">
    <property type="protein sequence ID" value="SCG74281.1"/>
    <property type="molecule type" value="Genomic_DNA"/>
</dbReference>
<gene>
    <name evidence="3" type="ORF">GA0070613_5497</name>
</gene>
<dbReference type="Pfam" id="PF24878">
    <property type="entry name" value="YkcB_C"/>
    <property type="match status" value="1"/>
</dbReference>
<dbReference type="Proteomes" id="UP000198221">
    <property type="component" value="Chromosome I"/>
</dbReference>
<keyword evidence="4" id="KW-1185">Reference proteome</keyword>
<feature type="compositionally biased region" description="Gly residues" evidence="1">
    <location>
        <begin position="62"/>
        <end position="85"/>
    </location>
</feature>
<name>A0A1C5JVF0_9ACTN</name>
<proteinExistence type="predicted"/>
<sequence length="207" mass="20583">MQGAFGPGRGGFPGGRLPGGMEFPGGGQLAGFPGGGQNGQVPGLPGGGQNGGTGQNGQFPGLPGGAQGQFPGGDGRSQRGGGMGGLLDAPEPSAELKSLLAADADAYTWVAATIGSNNASGYQLATRRPVMAIGGFNGSDPSPTLAQFQRYVTDGEIHYFVGGGGFRANGGSSASQEIASWVAENFTAKTVDGVTVYDLTSGKRAER</sequence>
<evidence type="ECO:0000313" key="3">
    <source>
        <dbReference type="EMBL" id="SCG74281.1"/>
    </source>
</evidence>
<feature type="domain" description="Putative mannosyltransferase YkcA/B-like C-terminal" evidence="2">
    <location>
        <begin position="97"/>
        <end position="185"/>
    </location>
</feature>
<evidence type="ECO:0000259" key="2">
    <source>
        <dbReference type="Pfam" id="PF24878"/>
    </source>
</evidence>
<reference evidence="4" key="1">
    <citation type="submission" date="2016-06" db="EMBL/GenBank/DDBJ databases">
        <authorList>
            <person name="Varghese N."/>
            <person name="Submissions Spin"/>
        </authorList>
    </citation>
    <scope>NUCLEOTIDE SEQUENCE [LARGE SCALE GENOMIC DNA]</scope>
    <source>
        <strain evidence="4">DSM 43819</strain>
    </source>
</reference>